<gene>
    <name evidence="10" type="ORF">A11S_421</name>
</gene>
<dbReference type="STRING" id="349215.A11S_421"/>
<evidence type="ECO:0000256" key="3">
    <source>
        <dbReference type="ARBA" id="ARBA00022519"/>
    </source>
</evidence>
<dbReference type="InterPro" id="IPR035952">
    <property type="entry name" value="Rhomboid-like_sf"/>
</dbReference>
<evidence type="ECO:0000256" key="7">
    <source>
        <dbReference type="SAM" id="MobiDB-lite"/>
    </source>
</evidence>
<keyword evidence="5 8" id="KW-1133">Transmembrane helix</keyword>
<dbReference type="Proteomes" id="UP000011932">
    <property type="component" value="Chromosome"/>
</dbReference>
<dbReference type="HOGENOM" id="CLU_1072878_0_0_5"/>
<evidence type="ECO:0000256" key="8">
    <source>
        <dbReference type="SAM" id="Phobius"/>
    </source>
</evidence>
<name>M4VVM2_9BACT</name>
<feature type="transmembrane region" description="Helical" evidence="8">
    <location>
        <begin position="178"/>
        <end position="198"/>
    </location>
</feature>
<evidence type="ECO:0000256" key="2">
    <source>
        <dbReference type="ARBA" id="ARBA00022475"/>
    </source>
</evidence>
<dbReference type="OrthoDB" id="9797190at2"/>
<dbReference type="EMBL" id="CP003538">
    <property type="protein sequence ID" value="AGH97254.1"/>
    <property type="molecule type" value="Genomic_DNA"/>
</dbReference>
<keyword evidence="2" id="KW-1003">Cell membrane</keyword>
<dbReference type="GO" id="GO:0004252">
    <property type="term" value="F:serine-type endopeptidase activity"/>
    <property type="evidence" value="ECO:0007669"/>
    <property type="project" value="InterPro"/>
</dbReference>
<evidence type="ECO:0000313" key="11">
    <source>
        <dbReference type="Proteomes" id="UP000011932"/>
    </source>
</evidence>
<reference evidence="10 11" key="1">
    <citation type="journal article" date="2013" name="ISME J.">
        <title>By their genes ye shall know them: genomic signatures of predatory bacteria.</title>
        <authorList>
            <person name="Pasternak Z."/>
            <person name="Pietrokovski S."/>
            <person name="Rotem O."/>
            <person name="Gophna U."/>
            <person name="Lurie-Weinberger M.N."/>
            <person name="Jurkevitch E."/>
        </authorList>
    </citation>
    <scope>NUCLEOTIDE SEQUENCE [LARGE SCALE GENOMIC DNA]</scope>
    <source>
        <strain evidence="10">EPB</strain>
    </source>
</reference>
<keyword evidence="4 8" id="KW-0812">Transmembrane</keyword>
<feature type="region of interest" description="Disordered" evidence="7">
    <location>
        <begin position="1"/>
        <end position="55"/>
    </location>
</feature>
<dbReference type="PATRIC" id="fig|349215.9.peg.415"/>
<dbReference type="RefSeq" id="WP_015466811.1">
    <property type="nucleotide sequence ID" value="NC_020812.1"/>
</dbReference>
<sequence>MQDDNGHNNGKNRDETPNTTPNKTMGADSNIIRFQRRPKNNKTGRNANAQTHDDHAPLINLPPVTKWMIASFVVVQLIMSFALSPEWQYWVMAHLGFVPAYYTGQFGFGWPMIVGPFTYMLIHGGWLHVGLNSVMMMAFGAGCERALGAKRMVVLFVLCGLAAAAFHMALNWGSEAPVIGASGSISGLFAAIMLILYAQNPGGMGGKYGLWPFILLWIVISVAFGSMGGPGGSTIAWAAHIGGFIAGFAFFPLVMRLKI</sequence>
<dbReference type="Gene3D" id="1.20.1540.10">
    <property type="entry name" value="Rhomboid-like"/>
    <property type="match status" value="1"/>
</dbReference>
<feature type="compositionally biased region" description="Basic and acidic residues" evidence="7">
    <location>
        <begin position="1"/>
        <end position="16"/>
    </location>
</feature>
<dbReference type="SUPFAM" id="SSF144091">
    <property type="entry name" value="Rhomboid-like"/>
    <property type="match status" value="1"/>
</dbReference>
<accession>M4VVM2</accession>
<evidence type="ECO:0000256" key="1">
    <source>
        <dbReference type="ARBA" id="ARBA00004141"/>
    </source>
</evidence>
<dbReference type="Pfam" id="PF01694">
    <property type="entry name" value="Rhomboid"/>
    <property type="match status" value="1"/>
</dbReference>
<evidence type="ECO:0000256" key="4">
    <source>
        <dbReference type="ARBA" id="ARBA00022692"/>
    </source>
</evidence>
<feature type="transmembrane region" description="Helical" evidence="8">
    <location>
        <begin position="210"/>
        <end position="229"/>
    </location>
</feature>
<feature type="transmembrane region" description="Helical" evidence="8">
    <location>
        <begin position="119"/>
        <end position="141"/>
    </location>
</feature>
<comment type="subcellular location">
    <subcellularLocation>
        <location evidence="1">Membrane</location>
        <topology evidence="1">Multi-pass membrane protein</topology>
    </subcellularLocation>
</comment>
<evidence type="ECO:0000313" key="10">
    <source>
        <dbReference type="EMBL" id="AGH97254.1"/>
    </source>
</evidence>
<keyword evidence="3" id="KW-0997">Cell inner membrane</keyword>
<dbReference type="KEGG" id="man:A11S_421"/>
<feature type="domain" description="Peptidase S54 rhomboid" evidence="9">
    <location>
        <begin position="117"/>
        <end position="254"/>
    </location>
</feature>
<evidence type="ECO:0000256" key="6">
    <source>
        <dbReference type="ARBA" id="ARBA00023136"/>
    </source>
</evidence>
<organism evidence="10 11">
    <name type="scientific">Micavibrio aeruginosavorus EPB</name>
    <dbReference type="NCBI Taxonomy" id="349215"/>
    <lineage>
        <taxon>Bacteria</taxon>
        <taxon>Pseudomonadati</taxon>
        <taxon>Bdellovibrionota</taxon>
        <taxon>Bdellovibrionia</taxon>
        <taxon>Bdellovibrionales</taxon>
        <taxon>Pseudobdellovibrionaceae</taxon>
        <taxon>Micavibrio</taxon>
    </lineage>
</organism>
<feature type="transmembrane region" description="Helical" evidence="8">
    <location>
        <begin position="235"/>
        <end position="255"/>
    </location>
</feature>
<protein>
    <submittedName>
        <fullName evidence="10">Rhomboid family protein</fullName>
    </submittedName>
</protein>
<dbReference type="PANTHER" id="PTHR43066:SF26">
    <property type="entry name" value="RHOMBOID PROTEASE GLPG"/>
    <property type="match status" value="1"/>
</dbReference>
<keyword evidence="6 8" id="KW-0472">Membrane</keyword>
<dbReference type="InterPro" id="IPR022764">
    <property type="entry name" value="Peptidase_S54_rhomboid_dom"/>
</dbReference>
<dbReference type="PANTHER" id="PTHR43066">
    <property type="entry name" value="RHOMBOID-RELATED PROTEIN"/>
    <property type="match status" value="1"/>
</dbReference>
<feature type="transmembrane region" description="Helical" evidence="8">
    <location>
        <begin position="153"/>
        <end position="172"/>
    </location>
</feature>
<proteinExistence type="predicted"/>
<dbReference type="AlphaFoldDB" id="M4VVM2"/>
<evidence type="ECO:0000259" key="9">
    <source>
        <dbReference type="Pfam" id="PF01694"/>
    </source>
</evidence>
<evidence type="ECO:0000256" key="5">
    <source>
        <dbReference type="ARBA" id="ARBA00022989"/>
    </source>
</evidence>
<dbReference type="GO" id="GO:0016020">
    <property type="term" value="C:membrane"/>
    <property type="evidence" value="ECO:0007669"/>
    <property type="project" value="UniProtKB-SubCell"/>
</dbReference>
<feature type="transmembrane region" description="Helical" evidence="8">
    <location>
        <begin position="67"/>
        <end position="84"/>
    </location>
</feature>